<dbReference type="OrthoDB" id="117690at2759"/>
<accession>A0A183EH35</accession>
<protein>
    <submittedName>
        <fullName evidence="1 3">Uncharacterized protein</fullName>
    </submittedName>
</protein>
<reference evidence="3" key="1">
    <citation type="submission" date="2016-06" db="UniProtKB">
        <authorList>
            <consortium name="WormBaseParasite"/>
        </authorList>
    </citation>
    <scope>IDENTIFICATION</scope>
</reference>
<dbReference type="WBParaSite" id="GPUH_0002030101-mRNA-1">
    <property type="protein sequence ID" value="GPUH_0002030101-mRNA-1"/>
    <property type="gene ID" value="GPUH_0002030101"/>
</dbReference>
<gene>
    <name evidence="1" type="ORF">GPUH_LOCUS20278</name>
</gene>
<name>A0A183EH35_9BILA</name>
<evidence type="ECO:0000313" key="2">
    <source>
        <dbReference type="Proteomes" id="UP000271098"/>
    </source>
</evidence>
<dbReference type="EMBL" id="UYRT01090107">
    <property type="protein sequence ID" value="VDN35690.1"/>
    <property type="molecule type" value="Genomic_DNA"/>
</dbReference>
<reference evidence="1 2" key="2">
    <citation type="submission" date="2018-11" db="EMBL/GenBank/DDBJ databases">
        <authorList>
            <consortium name="Pathogen Informatics"/>
        </authorList>
    </citation>
    <scope>NUCLEOTIDE SEQUENCE [LARGE SCALE GENOMIC DNA]</scope>
</reference>
<organism evidence="3">
    <name type="scientific">Gongylonema pulchrum</name>
    <dbReference type="NCBI Taxonomy" id="637853"/>
    <lineage>
        <taxon>Eukaryota</taxon>
        <taxon>Metazoa</taxon>
        <taxon>Ecdysozoa</taxon>
        <taxon>Nematoda</taxon>
        <taxon>Chromadorea</taxon>
        <taxon>Rhabditida</taxon>
        <taxon>Spirurina</taxon>
        <taxon>Spiruromorpha</taxon>
        <taxon>Spiruroidea</taxon>
        <taxon>Gongylonematidae</taxon>
        <taxon>Gongylonema</taxon>
    </lineage>
</organism>
<sequence>MSSAPTSKRAKFDNCVSAVDLSIEQKIKSNRHAENNRKVKENFWPDDHPDARTITDQIGLMLLLDEESPTKVNRTGFRNLLRHLQPKYQLPSAEEFQEVVLPRLCDQLKSNLSGVLHSNDKQHEMRRRLDALAATLLAQKQSASATNFITTGSEFLSTNNTMHNEQVCLHTGIVLYGRLGFMFTPIQTSKMTCNRLLRSYC</sequence>
<proteinExistence type="predicted"/>
<evidence type="ECO:0000313" key="1">
    <source>
        <dbReference type="EMBL" id="VDN35690.1"/>
    </source>
</evidence>
<evidence type="ECO:0000313" key="3">
    <source>
        <dbReference type="WBParaSite" id="GPUH_0002030101-mRNA-1"/>
    </source>
</evidence>
<dbReference type="Proteomes" id="UP000271098">
    <property type="component" value="Unassembled WGS sequence"/>
</dbReference>
<keyword evidence="2" id="KW-1185">Reference proteome</keyword>
<dbReference type="AlphaFoldDB" id="A0A183EH35"/>